<dbReference type="GO" id="GO:0016987">
    <property type="term" value="F:sigma factor activity"/>
    <property type="evidence" value="ECO:0007669"/>
    <property type="project" value="InterPro"/>
</dbReference>
<evidence type="ECO:0000313" key="3">
    <source>
        <dbReference type="Proteomes" id="UP000184301"/>
    </source>
</evidence>
<organism evidence="2 3">
    <name type="scientific">Hespellia stercorisuis DSM 15480</name>
    <dbReference type="NCBI Taxonomy" id="1121950"/>
    <lineage>
        <taxon>Bacteria</taxon>
        <taxon>Bacillati</taxon>
        <taxon>Bacillota</taxon>
        <taxon>Clostridia</taxon>
        <taxon>Lachnospirales</taxon>
        <taxon>Lachnospiraceae</taxon>
        <taxon>Hespellia</taxon>
    </lineage>
</organism>
<dbReference type="GO" id="GO:0003677">
    <property type="term" value="F:DNA binding"/>
    <property type="evidence" value="ECO:0007669"/>
    <property type="project" value="InterPro"/>
</dbReference>
<dbReference type="RefSeq" id="WP_242945429.1">
    <property type="nucleotide sequence ID" value="NZ_FQZY01000043.1"/>
</dbReference>
<dbReference type="Gene3D" id="1.10.10.10">
    <property type="entry name" value="Winged helix-like DNA-binding domain superfamily/Winged helix DNA-binding domain"/>
    <property type="match status" value="1"/>
</dbReference>
<proteinExistence type="predicted"/>
<dbReference type="InterPro" id="IPR013324">
    <property type="entry name" value="RNA_pol_sigma_r3/r4-like"/>
</dbReference>
<dbReference type="GO" id="GO:0006352">
    <property type="term" value="P:DNA-templated transcription initiation"/>
    <property type="evidence" value="ECO:0007669"/>
    <property type="project" value="InterPro"/>
</dbReference>
<evidence type="ECO:0000313" key="2">
    <source>
        <dbReference type="EMBL" id="SHK34184.1"/>
    </source>
</evidence>
<reference evidence="2 3" key="1">
    <citation type="submission" date="2016-11" db="EMBL/GenBank/DDBJ databases">
        <authorList>
            <person name="Jaros S."/>
            <person name="Januszkiewicz K."/>
            <person name="Wedrychowicz H."/>
        </authorList>
    </citation>
    <scope>NUCLEOTIDE SEQUENCE [LARGE SCALE GENOMIC DNA]</scope>
    <source>
        <strain evidence="2 3">DSM 15480</strain>
    </source>
</reference>
<keyword evidence="3" id="KW-1185">Reference proteome</keyword>
<protein>
    <submittedName>
        <fullName evidence="2">RNA polymerase sigma factor, sigma-70 family</fullName>
    </submittedName>
</protein>
<dbReference type="InterPro" id="IPR036388">
    <property type="entry name" value="WH-like_DNA-bd_sf"/>
</dbReference>
<dbReference type="EMBL" id="FQZY01000043">
    <property type="protein sequence ID" value="SHK34184.1"/>
    <property type="molecule type" value="Genomic_DNA"/>
</dbReference>
<accession>A0A1M6RP32</accession>
<dbReference type="AlphaFoldDB" id="A0A1M6RP32"/>
<sequence length="53" mass="6176">MQREIEEFIAGIPDSTDRQIFELSFLEGKKQQEIADELGLERSSISKRICKYV</sequence>
<name>A0A1M6RP32_9FIRM</name>
<feature type="domain" description="RNA polymerase sigma factor 70 region 4 type 2" evidence="1">
    <location>
        <begin position="16"/>
        <end position="50"/>
    </location>
</feature>
<dbReference type="SUPFAM" id="SSF88659">
    <property type="entry name" value="Sigma3 and sigma4 domains of RNA polymerase sigma factors"/>
    <property type="match status" value="1"/>
</dbReference>
<dbReference type="InterPro" id="IPR013249">
    <property type="entry name" value="RNA_pol_sigma70_r4_t2"/>
</dbReference>
<gene>
    <name evidence="2" type="ORF">SAMN02745243_02748</name>
</gene>
<dbReference type="Pfam" id="PF08281">
    <property type="entry name" value="Sigma70_r4_2"/>
    <property type="match status" value="1"/>
</dbReference>
<dbReference type="Proteomes" id="UP000184301">
    <property type="component" value="Unassembled WGS sequence"/>
</dbReference>
<evidence type="ECO:0000259" key="1">
    <source>
        <dbReference type="Pfam" id="PF08281"/>
    </source>
</evidence>